<feature type="region of interest" description="Disordered" evidence="4">
    <location>
        <begin position="153"/>
        <end position="183"/>
    </location>
</feature>
<protein>
    <submittedName>
        <fullName evidence="5">Uncharacterized protein</fullName>
    </submittedName>
</protein>
<keyword evidence="2 3" id="KW-0040">ANK repeat</keyword>
<reference evidence="5 6" key="1">
    <citation type="journal article" date="2024" name="Nat. Commun.">
        <title>Phylogenomics reveals the evolutionary origins of lichenization in chlorophyte algae.</title>
        <authorList>
            <person name="Puginier C."/>
            <person name="Libourel C."/>
            <person name="Otte J."/>
            <person name="Skaloud P."/>
            <person name="Haon M."/>
            <person name="Grisel S."/>
            <person name="Petersen M."/>
            <person name="Berrin J.G."/>
            <person name="Delaux P.M."/>
            <person name="Dal Grande F."/>
            <person name="Keller J."/>
        </authorList>
    </citation>
    <scope>NUCLEOTIDE SEQUENCE [LARGE SCALE GENOMIC DNA]</scope>
    <source>
        <strain evidence="5 6">SAG 245.80</strain>
    </source>
</reference>
<keyword evidence="1" id="KW-0677">Repeat</keyword>
<sequence length="183" mass="20000">MPDWIWRCATSATHTIKRAQLWRRMVERSLEEVEVDQRDRHGRTALMWAADTGQVEAAEALLALGADRRACDLQTGRNALHLAARSCNVAMLRLLVEGGDAAANAAYVNEPDKSGITSLFLAMQKGEDGLAAFEFLMQCGARYNSQAWKALGALPPTPPPPRDLEAPPALGHGLRGNLFGRPR</sequence>
<dbReference type="InterPro" id="IPR050745">
    <property type="entry name" value="Multifunctional_regulatory"/>
</dbReference>
<accession>A0AAW1RTJ6</accession>
<dbReference type="AlphaFoldDB" id="A0AAW1RTJ6"/>
<dbReference type="SMART" id="SM00248">
    <property type="entry name" value="ANK"/>
    <property type="match status" value="3"/>
</dbReference>
<comment type="caution">
    <text evidence="5">The sequence shown here is derived from an EMBL/GenBank/DDBJ whole genome shotgun (WGS) entry which is preliminary data.</text>
</comment>
<dbReference type="PANTHER" id="PTHR24189">
    <property type="entry name" value="MYOTROPHIN"/>
    <property type="match status" value="1"/>
</dbReference>
<gene>
    <name evidence="5" type="ORF">WJX81_006770</name>
</gene>
<proteinExistence type="predicted"/>
<dbReference type="PROSITE" id="PS50297">
    <property type="entry name" value="ANK_REP_REGION"/>
    <property type="match status" value="2"/>
</dbReference>
<dbReference type="EMBL" id="JALJOU010000024">
    <property type="protein sequence ID" value="KAK9837009.1"/>
    <property type="molecule type" value="Genomic_DNA"/>
</dbReference>
<dbReference type="Pfam" id="PF12796">
    <property type="entry name" value="Ank_2"/>
    <property type="match status" value="1"/>
</dbReference>
<name>A0AAW1RTJ6_9CHLO</name>
<dbReference type="Gene3D" id="1.25.40.20">
    <property type="entry name" value="Ankyrin repeat-containing domain"/>
    <property type="match status" value="1"/>
</dbReference>
<feature type="repeat" description="ANK" evidence="3">
    <location>
        <begin position="75"/>
        <end position="99"/>
    </location>
</feature>
<dbReference type="PROSITE" id="PS50088">
    <property type="entry name" value="ANK_REPEAT"/>
    <property type="match status" value="2"/>
</dbReference>
<dbReference type="InterPro" id="IPR036770">
    <property type="entry name" value="Ankyrin_rpt-contain_sf"/>
</dbReference>
<keyword evidence="6" id="KW-1185">Reference proteome</keyword>
<evidence type="ECO:0000256" key="2">
    <source>
        <dbReference type="ARBA" id="ARBA00023043"/>
    </source>
</evidence>
<dbReference type="SUPFAM" id="SSF48403">
    <property type="entry name" value="Ankyrin repeat"/>
    <property type="match status" value="1"/>
</dbReference>
<evidence type="ECO:0000313" key="5">
    <source>
        <dbReference type="EMBL" id="KAK9837009.1"/>
    </source>
</evidence>
<evidence type="ECO:0000313" key="6">
    <source>
        <dbReference type="Proteomes" id="UP001445335"/>
    </source>
</evidence>
<dbReference type="Proteomes" id="UP001445335">
    <property type="component" value="Unassembled WGS sequence"/>
</dbReference>
<organism evidence="5 6">
    <name type="scientific">Elliptochloris bilobata</name>
    <dbReference type="NCBI Taxonomy" id="381761"/>
    <lineage>
        <taxon>Eukaryota</taxon>
        <taxon>Viridiplantae</taxon>
        <taxon>Chlorophyta</taxon>
        <taxon>core chlorophytes</taxon>
        <taxon>Trebouxiophyceae</taxon>
        <taxon>Trebouxiophyceae incertae sedis</taxon>
        <taxon>Elliptochloris clade</taxon>
        <taxon>Elliptochloris</taxon>
    </lineage>
</organism>
<dbReference type="InterPro" id="IPR002110">
    <property type="entry name" value="Ankyrin_rpt"/>
</dbReference>
<dbReference type="PANTHER" id="PTHR24189:SF50">
    <property type="entry name" value="ANKYRIN REPEAT AND SOCS BOX PROTEIN 2"/>
    <property type="match status" value="1"/>
</dbReference>
<feature type="repeat" description="ANK" evidence="3">
    <location>
        <begin position="41"/>
        <end position="73"/>
    </location>
</feature>
<evidence type="ECO:0000256" key="3">
    <source>
        <dbReference type="PROSITE-ProRule" id="PRU00023"/>
    </source>
</evidence>
<evidence type="ECO:0000256" key="1">
    <source>
        <dbReference type="ARBA" id="ARBA00022737"/>
    </source>
</evidence>
<evidence type="ECO:0000256" key="4">
    <source>
        <dbReference type="SAM" id="MobiDB-lite"/>
    </source>
</evidence>